<evidence type="ECO:0000256" key="1">
    <source>
        <dbReference type="ARBA" id="ARBA00022729"/>
    </source>
</evidence>
<reference evidence="2" key="1">
    <citation type="submission" date="2023-03" db="EMBL/GenBank/DDBJ databases">
        <title>Massive genome expansion in bonnet fungi (Mycena s.s.) driven by repeated elements and novel gene families across ecological guilds.</title>
        <authorList>
            <consortium name="Lawrence Berkeley National Laboratory"/>
            <person name="Harder C.B."/>
            <person name="Miyauchi S."/>
            <person name="Viragh M."/>
            <person name="Kuo A."/>
            <person name="Thoen E."/>
            <person name="Andreopoulos B."/>
            <person name="Lu D."/>
            <person name="Skrede I."/>
            <person name="Drula E."/>
            <person name="Henrissat B."/>
            <person name="Morin E."/>
            <person name="Kohler A."/>
            <person name="Barry K."/>
            <person name="LaButti K."/>
            <person name="Morin E."/>
            <person name="Salamov A."/>
            <person name="Lipzen A."/>
            <person name="Mereny Z."/>
            <person name="Hegedus B."/>
            <person name="Baldrian P."/>
            <person name="Stursova M."/>
            <person name="Weitz H."/>
            <person name="Taylor A."/>
            <person name="Grigoriev I.V."/>
            <person name="Nagy L.G."/>
            <person name="Martin F."/>
            <person name="Kauserud H."/>
        </authorList>
    </citation>
    <scope>NUCLEOTIDE SEQUENCE</scope>
    <source>
        <strain evidence="2">CBHHK067</strain>
    </source>
</reference>
<organism evidence="2 3">
    <name type="scientific">Mycena rosella</name>
    <name type="common">Pink bonnet</name>
    <name type="synonym">Agaricus rosellus</name>
    <dbReference type="NCBI Taxonomy" id="1033263"/>
    <lineage>
        <taxon>Eukaryota</taxon>
        <taxon>Fungi</taxon>
        <taxon>Dikarya</taxon>
        <taxon>Basidiomycota</taxon>
        <taxon>Agaricomycotina</taxon>
        <taxon>Agaricomycetes</taxon>
        <taxon>Agaricomycetidae</taxon>
        <taxon>Agaricales</taxon>
        <taxon>Marasmiineae</taxon>
        <taxon>Mycenaceae</taxon>
        <taxon>Mycena</taxon>
    </lineage>
</organism>
<dbReference type="SUPFAM" id="SSF50685">
    <property type="entry name" value="Barwin-like endoglucanases"/>
    <property type="match status" value="1"/>
</dbReference>
<evidence type="ECO:0000313" key="3">
    <source>
        <dbReference type="Proteomes" id="UP001221757"/>
    </source>
</evidence>
<protein>
    <submittedName>
        <fullName evidence="2">RlpA-like double-psi beta-barrel-protein domain-containing protein-containing protein</fullName>
    </submittedName>
</protein>
<proteinExistence type="predicted"/>
<dbReference type="PANTHER" id="PTHR31836:SF28">
    <property type="entry name" value="SRCR DOMAIN-CONTAINING PROTEIN-RELATED"/>
    <property type="match status" value="1"/>
</dbReference>
<dbReference type="Proteomes" id="UP001221757">
    <property type="component" value="Unassembled WGS sequence"/>
</dbReference>
<name>A0AAD7GJU2_MYCRO</name>
<sequence length="92" mass="9287">ATVFTPSDAPGACGVVLNDSLLQVALSSEDFAGGANCGRNVDIHVDGLVSVIATVQDECPGCPADGLDLTAGLFSMLADPVLGSVEVQWNLV</sequence>
<accession>A0AAD7GJU2</accession>
<dbReference type="EMBL" id="JARKIE010000052">
    <property type="protein sequence ID" value="KAJ7692439.1"/>
    <property type="molecule type" value="Genomic_DNA"/>
</dbReference>
<feature type="non-terminal residue" evidence="2">
    <location>
        <position position="1"/>
    </location>
</feature>
<dbReference type="AlphaFoldDB" id="A0AAD7GJU2"/>
<dbReference type="Gene3D" id="2.40.40.10">
    <property type="entry name" value="RlpA-like domain"/>
    <property type="match status" value="1"/>
</dbReference>
<dbReference type="PANTHER" id="PTHR31836">
    <property type="match status" value="1"/>
</dbReference>
<keyword evidence="3" id="KW-1185">Reference proteome</keyword>
<dbReference type="InterPro" id="IPR051477">
    <property type="entry name" value="Expansin_CellWall"/>
</dbReference>
<dbReference type="InterPro" id="IPR036908">
    <property type="entry name" value="RlpA-like_sf"/>
</dbReference>
<evidence type="ECO:0000313" key="2">
    <source>
        <dbReference type="EMBL" id="KAJ7692439.1"/>
    </source>
</evidence>
<keyword evidence="1" id="KW-0732">Signal</keyword>
<gene>
    <name evidence="2" type="ORF">B0H17DRAFT_934049</name>
</gene>
<dbReference type="CDD" id="cd22191">
    <property type="entry name" value="DPBB_RlpA_EXP_N-like"/>
    <property type="match status" value="1"/>
</dbReference>
<comment type="caution">
    <text evidence="2">The sequence shown here is derived from an EMBL/GenBank/DDBJ whole genome shotgun (WGS) entry which is preliminary data.</text>
</comment>